<evidence type="ECO:0000313" key="2">
    <source>
        <dbReference type="Proteomes" id="UP001232445"/>
    </source>
</evidence>
<keyword evidence="2" id="KW-1185">Reference proteome</keyword>
<name>A0ABU0CVR3_9BACI</name>
<organism evidence="1 2">
    <name type="scientific">Caldalkalibacillus uzonensis</name>
    <dbReference type="NCBI Taxonomy" id="353224"/>
    <lineage>
        <taxon>Bacteria</taxon>
        <taxon>Bacillati</taxon>
        <taxon>Bacillota</taxon>
        <taxon>Bacilli</taxon>
        <taxon>Bacillales</taxon>
        <taxon>Bacillaceae</taxon>
        <taxon>Caldalkalibacillus</taxon>
    </lineage>
</organism>
<evidence type="ECO:0000313" key="1">
    <source>
        <dbReference type="EMBL" id="MDQ0340513.1"/>
    </source>
</evidence>
<proteinExistence type="predicted"/>
<dbReference type="RefSeq" id="WP_307342260.1">
    <property type="nucleotide sequence ID" value="NZ_JAUSUQ010000014.1"/>
</dbReference>
<dbReference type="EMBL" id="JAUSUQ010000014">
    <property type="protein sequence ID" value="MDQ0340513.1"/>
    <property type="molecule type" value="Genomic_DNA"/>
</dbReference>
<sequence length="423" mass="49111">MDARIKALIDFTQSKFGLDNYRLHTHKLYRRVHLFNDTVYTLSMEWFPAHVEGRNNDGSNPDGTAVIDVDVHTRQFERVIFVGGKSYSKGIRFGHFNTDDIIKWIEDETGLRYGKQFHQVKKEERELHFQACIDGVAVSPSGSIDMKVDEEGRLILFTVNGHFPAKERVKEETFSLTLTDVEPLAKAQLKLVHFPSNKQKRIIPVYGVEEIYITNDQTATIPFEPVADVRRHVKIDKTLHWQTPINRPFERTEISLSEDVKPEQAFVLEPHPDTFPITKTEQEQCKQAVEHFMRQVFPKETGEWVLTTLHRDRGYILATLKRSKQDNRLFQSKLFVFLDPTNFQAVNYMDNKTLLEVFQHFEQPQSVTLNKNAAYEKIRAMITLTPVYVFDFEQNQYILCGKVDCQYGVHAVNGEVVVFLRAV</sequence>
<accession>A0ABU0CVR3</accession>
<protein>
    <submittedName>
        <fullName evidence="1">Uncharacterized protein</fullName>
    </submittedName>
</protein>
<gene>
    <name evidence="1" type="ORF">J2S00_003328</name>
</gene>
<dbReference type="Proteomes" id="UP001232445">
    <property type="component" value="Unassembled WGS sequence"/>
</dbReference>
<reference evidence="1 2" key="1">
    <citation type="submission" date="2023-07" db="EMBL/GenBank/DDBJ databases">
        <title>Genomic Encyclopedia of Type Strains, Phase IV (KMG-IV): sequencing the most valuable type-strain genomes for metagenomic binning, comparative biology and taxonomic classification.</title>
        <authorList>
            <person name="Goeker M."/>
        </authorList>
    </citation>
    <scope>NUCLEOTIDE SEQUENCE [LARGE SCALE GENOMIC DNA]</scope>
    <source>
        <strain evidence="1 2">DSM 17740</strain>
    </source>
</reference>
<comment type="caution">
    <text evidence="1">The sequence shown here is derived from an EMBL/GenBank/DDBJ whole genome shotgun (WGS) entry which is preliminary data.</text>
</comment>